<dbReference type="CDD" id="cd03443">
    <property type="entry name" value="PaaI_thioesterase"/>
    <property type="match status" value="1"/>
</dbReference>
<evidence type="ECO:0000259" key="1">
    <source>
        <dbReference type="Pfam" id="PF13622"/>
    </source>
</evidence>
<proteinExistence type="predicted"/>
<dbReference type="EMBL" id="BMDZ01000013">
    <property type="protein sequence ID" value="GGB35566.1"/>
    <property type="molecule type" value="Genomic_DNA"/>
</dbReference>
<evidence type="ECO:0000313" key="2">
    <source>
        <dbReference type="EMBL" id="GGB35566.1"/>
    </source>
</evidence>
<comment type="caution">
    <text evidence="2">The sequence shown here is derived from an EMBL/GenBank/DDBJ whole genome shotgun (WGS) entry which is preliminary data.</text>
</comment>
<accession>A0ABQ1IFZ1</accession>
<dbReference type="Pfam" id="PF13622">
    <property type="entry name" value="4HBT_3"/>
    <property type="match status" value="1"/>
</dbReference>
<dbReference type="Gene3D" id="3.10.129.10">
    <property type="entry name" value="Hotdog Thioesterase"/>
    <property type="match status" value="1"/>
</dbReference>
<keyword evidence="3" id="KW-1185">Reference proteome</keyword>
<dbReference type="Proteomes" id="UP000603352">
    <property type="component" value="Unassembled WGS sequence"/>
</dbReference>
<dbReference type="InterPro" id="IPR029069">
    <property type="entry name" value="HotDog_dom_sf"/>
</dbReference>
<feature type="domain" description="Acyl-CoA thioesterase-like N-terminal HotDog" evidence="1">
    <location>
        <begin position="59"/>
        <end position="141"/>
    </location>
</feature>
<dbReference type="SUPFAM" id="SSF54637">
    <property type="entry name" value="Thioesterase/thiol ester dehydrase-isomerase"/>
    <property type="match status" value="1"/>
</dbReference>
<dbReference type="RefSeq" id="WP_188576594.1">
    <property type="nucleotide sequence ID" value="NZ_BMDZ01000013.1"/>
</dbReference>
<sequence length="144" mass="16087">MISLKDAIERSRSNGDFTALNDAVPYTRFLNLAAEEGEGELIFRMGYRPEHIGNQVLRALHGGIIGSLLETAALSHVIWEMEQVRVPKTITITIDYLRSGRPVDTFAASRITKMGRRVVNVHTTAWQDDRSKPIASAIAHFLID</sequence>
<gene>
    <name evidence="2" type="ORF">GCM10011505_16290</name>
</gene>
<protein>
    <submittedName>
        <fullName evidence="2">Thioesterase</fullName>
    </submittedName>
</protein>
<evidence type="ECO:0000313" key="3">
    <source>
        <dbReference type="Proteomes" id="UP000603352"/>
    </source>
</evidence>
<reference evidence="3" key="1">
    <citation type="journal article" date="2019" name="Int. J. Syst. Evol. Microbiol.">
        <title>The Global Catalogue of Microorganisms (GCM) 10K type strain sequencing project: providing services to taxonomists for standard genome sequencing and annotation.</title>
        <authorList>
            <consortium name="The Broad Institute Genomics Platform"/>
            <consortium name="The Broad Institute Genome Sequencing Center for Infectious Disease"/>
            <person name="Wu L."/>
            <person name="Ma J."/>
        </authorList>
    </citation>
    <scope>NUCLEOTIDE SEQUENCE [LARGE SCALE GENOMIC DNA]</scope>
    <source>
        <strain evidence="3">CGMCC 1.10188</strain>
    </source>
</reference>
<dbReference type="InterPro" id="IPR049449">
    <property type="entry name" value="TesB_ACOT8-like_N"/>
</dbReference>
<organism evidence="2 3">
    <name type="scientific">Tistrella bauzanensis</name>
    <dbReference type="NCBI Taxonomy" id="657419"/>
    <lineage>
        <taxon>Bacteria</taxon>
        <taxon>Pseudomonadati</taxon>
        <taxon>Pseudomonadota</taxon>
        <taxon>Alphaproteobacteria</taxon>
        <taxon>Geminicoccales</taxon>
        <taxon>Geminicoccaceae</taxon>
        <taxon>Tistrella</taxon>
    </lineage>
</organism>
<name>A0ABQ1IFZ1_9PROT</name>